<organism evidence="2 3">
    <name type="scientific">Saguinus oedipus</name>
    <name type="common">Cotton-top tamarin</name>
    <name type="synonym">Oedipomidas oedipus</name>
    <dbReference type="NCBI Taxonomy" id="9490"/>
    <lineage>
        <taxon>Eukaryota</taxon>
        <taxon>Metazoa</taxon>
        <taxon>Chordata</taxon>
        <taxon>Craniata</taxon>
        <taxon>Vertebrata</taxon>
        <taxon>Euteleostomi</taxon>
        <taxon>Mammalia</taxon>
        <taxon>Eutheria</taxon>
        <taxon>Euarchontoglires</taxon>
        <taxon>Primates</taxon>
        <taxon>Haplorrhini</taxon>
        <taxon>Platyrrhini</taxon>
        <taxon>Cebidae</taxon>
        <taxon>Callitrichinae</taxon>
        <taxon>Saguinus</taxon>
    </lineage>
</organism>
<name>A0ABQ9UA19_SAGOE</name>
<accession>A0ABQ9UA19</accession>
<keyword evidence="3" id="KW-1185">Reference proteome</keyword>
<feature type="compositionally biased region" description="Low complexity" evidence="1">
    <location>
        <begin position="79"/>
        <end position="100"/>
    </location>
</feature>
<reference evidence="2 3" key="1">
    <citation type="submission" date="2023-05" db="EMBL/GenBank/DDBJ databases">
        <title>B98-5 Cell Line De Novo Hybrid Assembly: An Optical Mapping Approach.</title>
        <authorList>
            <person name="Kananen K."/>
            <person name="Auerbach J.A."/>
            <person name="Kautto E."/>
            <person name="Blachly J.S."/>
        </authorList>
    </citation>
    <scope>NUCLEOTIDE SEQUENCE [LARGE SCALE GENOMIC DNA]</scope>
    <source>
        <strain evidence="2">B95-8</strain>
        <tissue evidence="2">Cell line</tissue>
    </source>
</reference>
<evidence type="ECO:0000313" key="2">
    <source>
        <dbReference type="EMBL" id="KAK2093202.1"/>
    </source>
</evidence>
<feature type="region of interest" description="Disordered" evidence="1">
    <location>
        <begin position="60"/>
        <end position="100"/>
    </location>
</feature>
<dbReference type="Proteomes" id="UP001266305">
    <property type="component" value="Unassembled WGS sequence"/>
</dbReference>
<feature type="compositionally biased region" description="Polar residues" evidence="1">
    <location>
        <begin position="60"/>
        <end position="71"/>
    </location>
</feature>
<evidence type="ECO:0000313" key="3">
    <source>
        <dbReference type="Proteomes" id="UP001266305"/>
    </source>
</evidence>
<dbReference type="EMBL" id="JASSZA010000015">
    <property type="protein sequence ID" value="KAK2093202.1"/>
    <property type="molecule type" value="Genomic_DNA"/>
</dbReference>
<protein>
    <submittedName>
        <fullName evidence="2">Uncharacterized protein</fullName>
    </submittedName>
</protein>
<comment type="caution">
    <text evidence="2">The sequence shown here is derived from an EMBL/GenBank/DDBJ whole genome shotgun (WGS) entry which is preliminary data.</text>
</comment>
<gene>
    <name evidence="2" type="ORF">P7K49_029731</name>
</gene>
<proteinExistence type="predicted"/>
<evidence type="ECO:0000256" key="1">
    <source>
        <dbReference type="SAM" id="MobiDB-lite"/>
    </source>
</evidence>
<sequence length="100" mass="10540">MASFQHSPRRLVGRLGTAAALARQGSLPHLLGNIIPLVDKAAIPAGEGFQQFEVSVTRASVSQRGRLTTASPRFPGHGQSQSASRSRPRPQSAPSFGGRP</sequence>